<gene>
    <name evidence="2" type="ORF">CO137_01395</name>
</gene>
<feature type="compositionally biased region" description="Basic residues" evidence="1">
    <location>
        <begin position="1"/>
        <end position="23"/>
    </location>
</feature>
<dbReference type="EMBL" id="PFVJ01000031">
    <property type="protein sequence ID" value="PJA89969.1"/>
    <property type="molecule type" value="Genomic_DNA"/>
</dbReference>
<evidence type="ECO:0008006" key="4">
    <source>
        <dbReference type="Google" id="ProtNLM"/>
    </source>
</evidence>
<feature type="region of interest" description="Disordered" evidence="1">
    <location>
        <begin position="1"/>
        <end position="70"/>
    </location>
</feature>
<dbReference type="Gene3D" id="4.10.410.60">
    <property type="match status" value="1"/>
</dbReference>
<reference evidence="3" key="1">
    <citation type="submission" date="2017-09" db="EMBL/GenBank/DDBJ databases">
        <title>Depth-based differentiation of microbial function through sediment-hosted aquifers and enrichment of novel symbionts in the deep terrestrial subsurface.</title>
        <authorList>
            <person name="Probst A.J."/>
            <person name="Ladd B."/>
            <person name="Jarett J.K."/>
            <person name="Geller-Mcgrath D.E."/>
            <person name="Sieber C.M.K."/>
            <person name="Emerson J.B."/>
            <person name="Anantharaman K."/>
            <person name="Thomas B.C."/>
            <person name="Malmstrom R."/>
            <person name="Stieglmeier M."/>
            <person name="Klingl A."/>
            <person name="Woyke T."/>
            <person name="Ryan C.M."/>
            <person name="Banfield J.F."/>
        </authorList>
    </citation>
    <scope>NUCLEOTIDE SEQUENCE [LARGE SCALE GENOMIC DNA]</scope>
</reference>
<evidence type="ECO:0000313" key="3">
    <source>
        <dbReference type="Proteomes" id="UP000230843"/>
    </source>
</evidence>
<feature type="compositionally biased region" description="Basic and acidic residues" evidence="1">
    <location>
        <begin position="35"/>
        <end position="44"/>
    </location>
</feature>
<accession>A0A2M7Z784</accession>
<evidence type="ECO:0000313" key="2">
    <source>
        <dbReference type="EMBL" id="PJA89969.1"/>
    </source>
</evidence>
<protein>
    <recommendedName>
        <fullName evidence="4">50S ribosomal protein L35</fullName>
    </recommendedName>
</protein>
<dbReference type="InterPro" id="IPR037229">
    <property type="entry name" value="Ribosomal_bL35_sf"/>
</dbReference>
<organism evidence="2 3">
    <name type="scientific">Candidatus Magasanikbacteria bacterium CG_4_9_14_3_um_filter_32_9</name>
    <dbReference type="NCBI Taxonomy" id="1974644"/>
    <lineage>
        <taxon>Bacteria</taxon>
        <taxon>Candidatus Magasanikiibacteriota</taxon>
    </lineage>
</organism>
<sequence>MGKLKTHKATAKRFAIKKSKKGTKIMSRTGGQDHFNAREGGNDKRNKRSDKSLSIGKRHKNILKALPYAK</sequence>
<evidence type="ECO:0000256" key="1">
    <source>
        <dbReference type="SAM" id="MobiDB-lite"/>
    </source>
</evidence>
<dbReference type="SUPFAM" id="SSF143034">
    <property type="entry name" value="L35p-like"/>
    <property type="match status" value="1"/>
</dbReference>
<proteinExistence type="predicted"/>
<name>A0A2M7Z784_9BACT</name>
<comment type="caution">
    <text evidence="2">The sequence shown here is derived from an EMBL/GenBank/DDBJ whole genome shotgun (WGS) entry which is preliminary data.</text>
</comment>
<dbReference type="Proteomes" id="UP000230843">
    <property type="component" value="Unassembled WGS sequence"/>
</dbReference>
<dbReference type="AlphaFoldDB" id="A0A2M7Z784"/>